<gene>
    <name evidence="2" type="ORF">Pfra01_002893700</name>
</gene>
<dbReference type="AlphaFoldDB" id="A0A9W6YN67"/>
<proteinExistence type="predicted"/>
<accession>A0A9W6YN67</accession>
<dbReference type="Proteomes" id="UP001165121">
    <property type="component" value="Unassembled WGS sequence"/>
</dbReference>
<reference evidence="2" key="1">
    <citation type="submission" date="2023-04" db="EMBL/GenBank/DDBJ databases">
        <title>Phytophthora fragariaefolia NBRC 109709.</title>
        <authorList>
            <person name="Ichikawa N."/>
            <person name="Sato H."/>
            <person name="Tonouchi N."/>
        </authorList>
    </citation>
    <scope>NUCLEOTIDE SEQUENCE</scope>
    <source>
        <strain evidence="2">NBRC 109709</strain>
    </source>
</reference>
<evidence type="ECO:0000313" key="3">
    <source>
        <dbReference type="Proteomes" id="UP001165121"/>
    </source>
</evidence>
<protein>
    <submittedName>
        <fullName evidence="2">Unnamed protein product</fullName>
    </submittedName>
</protein>
<feature type="compositionally biased region" description="Low complexity" evidence="1">
    <location>
        <begin position="52"/>
        <end position="66"/>
    </location>
</feature>
<evidence type="ECO:0000256" key="1">
    <source>
        <dbReference type="SAM" id="MobiDB-lite"/>
    </source>
</evidence>
<name>A0A9W6YN67_9STRA</name>
<sequence>MDFNNLYLFVGPPMTRGPPPVPLASIPLLPLPPLIPSPPAPSLPPTLPRPPSSRIKNQQKQRQQIKPYHRVKSVQRPLLQHSKSCVRVPTHTEVQPNFQTQLRPPSLVARSVPSEARPPAGRFNGLGGESLDYGYDDTQVKSQEKSEGFIDPNRDFDGISCGLQMKMSELDHDISVTTNTRSATDPQSVWSTVFEMCPQFLVLDPATHGYY</sequence>
<evidence type="ECO:0000313" key="2">
    <source>
        <dbReference type="EMBL" id="GMF88877.1"/>
    </source>
</evidence>
<comment type="caution">
    <text evidence="2">The sequence shown here is derived from an EMBL/GenBank/DDBJ whole genome shotgun (WGS) entry which is preliminary data.</text>
</comment>
<keyword evidence="3" id="KW-1185">Reference proteome</keyword>
<dbReference type="EMBL" id="BSXT01013638">
    <property type="protein sequence ID" value="GMF88877.1"/>
    <property type="molecule type" value="Genomic_DNA"/>
</dbReference>
<organism evidence="2 3">
    <name type="scientific">Phytophthora fragariaefolia</name>
    <dbReference type="NCBI Taxonomy" id="1490495"/>
    <lineage>
        <taxon>Eukaryota</taxon>
        <taxon>Sar</taxon>
        <taxon>Stramenopiles</taxon>
        <taxon>Oomycota</taxon>
        <taxon>Peronosporomycetes</taxon>
        <taxon>Peronosporales</taxon>
        <taxon>Peronosporaceae</taxon>
        <taxon>Phytophthora</taxon>
    </lineage>
</organism>
<feature type="compositionally biased region" description="Pro residues" evidence="1">
    <location>
        <begin position="36"/>
        <end position="51"/>
    </location>
</feature>
<feature type="region of interest" description="Disordered" evidence="1">
    <location>
        <begin position="36"/>
        <end position="66"/>
    </location>
</feature>
<dbReference type="OrthoDB" id="164461at2759"/>